<dbReference type="EMBL" id="LAYC01000001">
    <property type="protein sequence ID" value="KYK60882.1"/>
    <property type="molecule type" value="Genomic_DNA"/>
</dbReference>
<sequence>MADPTAPTLGMAIRTRLYWHMRRWRAGDAQHTHCVRSRRSRLRVPRGGRLARRSVLGLRQASVSWRSPIGTRAVVALFRRSSADEGYSAQQVLLGALNAAVVGADCARSRLGIASSFAPKKGKPHRSIVVAVGVGSPPASLRRKASHVAQSLRPLVSGRLQLRSEERQATSLDRCSRGYRIATSFAPNKGRQHSSTVAAVTIGSPTSLDRGGRSHRSPSLPGYCAFRSRSATTTPCLHHPDHLPRRQRTVGCGGSTQASALGVHLEQVAIGDVGHPAPPGRRPIVALVVEEIRHQLLHDLVKFVVAALDGRPRTTLGILQASERNMTLEGGEQTRYGWQAVGRDPRRFLLKGDGRYRDGEQASSKRLQDDLGGIGEGQGGIVGESQAVAVFNLAAEALQRRRNSTHDDGFREIPPIGRTSRGDGGEEKGAGTLHVGSWLERLQGVVTTRAFALHSQASTVQYMQYVQ</sequence>
<gene>
    <name evidence="2" type="ORF">DCS_02021</name>
</gene>
<accession>A0A151GV28</accession>
<evidence type="ECO:0000313" key="3">
    <source>
        <dbReference type="Proteomes" id="UP000076580"/>
    </source>
</evidence>
<dbReference type="GeneID" id="63714664"/>
<organism evidence="2 3">
    <name type="scientific">Drechmeria coniospora</name>
    <name type="common">Nematophagous fungus</name>
    <name type="synonym">Meria coniospora</name>
    <dbReference type="NCBI Taxonomy" id="98403"/>
    <lineage>
        <taxon>Eukaryota</taxon>
        <taxon>Fungi</taxon>
        <taxon>Dikarya</taxon>
        <taxon>Ascomycota</taxon>
        <taxon>Pezizomycotina</taxon>
        <taxon>Sordariomycetes</taxon>
        <taxon>Hypocreomycetidae</taxon>
        <taxon>Hypocreales</taxon>
        <taxon>Ophiocordycipitaceae</taxon>
        <taxon>Drechmeria</taxon>
    </lineage>
</organism>
<comment type="caution">
    <text evidence="2">The sequence shown here is derived from an EMBL/GenBank/DDBJ whole genome shotgun (WGS) entry which is preliminary data.</text>
</comment>
<protein>
    <submittedName>
        <fullName evidence="2">Uncharacterized protein</fullName>
    </submittedName>
</protein>
<dbReference type="AlphaFoldDB" id="A0A151GV28"/>
<feature type="region of interest" description="Disordered" evidence="1">
    <location>
        <begin position="402"/>
        <end position="428"/>
    </location>
</feature>
<name>A0A151GV28_DRECN</name>
<proteinExistence type="predicted"/>
<evidence type="ECO:0000313" key="2">
    <source>
        <dbReference type="EMBL" id="KYK60882.1"/>
    </source>
</evidence>
<dbReference type="RefSeq" id="XP_040660234.1">
    <property type="nucleotide sequence ID" value="XM_040799351.1"/>
</dbReference>
<dbReference type="Proteomes" id="UP000076580">
    <property type="component" value="Chromosome 01"/>
</dbReference>
<evidence type="ECO:0000256" key="1">
    <source>
        <dbReference type="SAM" id="MobiDB-lite"/>
    </source>
</evidence>
<dbReference type="InParanoid" id="A0A151GV28"/>
<keyword evidence="3" id="KW-1185">Reference proteome</keyword>
<reference evidence="2 3" key="1">
    <citation type="journal article" date="2016" name="Sci. Rep.">
        <title>Insights into Adaptations to a Near-Obligate Nematode Endoparasitic Lifestyle from the Finished Genome of Drechmeria coniospora.</title>
        <authorList>
            <person name="Zhang L."/>
            <person name="Zhou Z."/>
            <person name="Guo Q."/>
            <person name="Fokkens L."/>
            <person name="Miskei M."/>
            <person name="Pocsi I."/>
            <person name="Zhang W."/>
            <person name="Chen M."/>
            <person name="Wang L."/>
            <person name="Sun Y."/>
            <person name="Donzelli B.G."/>
            <person name="Gibson D.M."/>
            <person name="Nelson D.R."/>
            <person name="Luo J.G."/>
            <person name="Rep M."/>
            <person name="Liu H."/>
            <person name="Yang S."/>
            <person name="Wang J."/>
            <person name="Krasnoff S.B."/>
            <person name="Xu Y."/>
            <person name="Molnar I."/>
            <person name="Lin M."/>
        </authorList>
    </citation>
    <scope>NUCLEOTIDE SEQUENCE [LARGE SCALE GENOMIC DNA]</scope>
    <source>
        <strain evidence="2 3">ARSEF 6962</strain>
    </source>
</reference>